<reference evidence="1" key="2">
    <citation type="submission" date="2021-07" db="EMBL/GenBank/DDBJ databases">
        <title>Giant CbK-like Caulobacter bacteriophages have genetically divergent genomes.</title>
        <authorList>
            <person name="Wilson K."/>
            <person name="Ely B."/>
        </authorList>
    </citation>
    <scope>NUCLEOTIDE SEQUENCE</scope>
</reference>
<evidence type="ECO:0000313" key="2">
    <source>
        <dbReference type="Proteomes" id="UP000259683"/>
    </source>
</evidence>
<sequence>MSFKSAVAPLCRCCFKPIGKATDYYYFGQMASGDSRRFGSTYPRSKAEVQGLVNGIIVSVSWRRYDPNNSFHDVYRRETGGDYIDKVTVWDGESYKDGLFCTDRCAVIYARVFAEANYTLSGYEEALQKHLNQKRK</sequence>
<proteinExistence type="predicted"/>
<name>A0A385EDA6_9CAUD</name>
<dbReference type="Proteomes" id="UP000259683">
    <property type="component" value="Segment"/>
</dbReference>
<dbReference type="EMBL" id="MH588547">
    <property type="protein sequence ID" value="AXQ69854.1"/>
    <property type="molecule type" value="Genomic_DNA"/>
</dbReference>
<protein>
    <submittedName>
        <fullName evidence="1">Uncharacterized protein</fullName>
    </submittedName>
</protein>
<reference evidence="1" key="1">
    <citation type="submission" date="2018-07" db="EMBL/GenBank/DDBJ databases">
        <authorList>
            <person name="Wilson K.M."/>
            <person name="Ely B."/>
        </authorList>
    </citation>
    <scope>NUCLEOTIDE SEQUENCE</scope>
</reference>
<evidence type="ECO:0000313" key="1">
    <source>
        <dbReference type="EMBL" id="AXQ69854.1"/>
    </source>
</evidence>
<gene>
    <name evidence="1" type="ORF">CcrSC_gp272c</name>
</gene>
<accession>A0A385EDA6</accession>
<organism evidence="1 2">
    <name type="scientific">Caulobacter phage CcrSC</name>
    <dbReference type="NCBI Taxonomy" id="2283272"/>
    <lineage>
        <taxon>Viruses</taxon>
        <taxon>Duplodnaviria</taxon>
        <taxon>Heunggongvirae</taxon>
        <taxon>Uroviricota</taxon>
        <taxon>Caudoviricetes</taxon>
        <taxon>Jeanschmidtviridae</taxon>
        <taxon>Bertelyvirus</taxon>
        <taxon>Bertelyvirus SC</taxon>
    </lineage>
</organism>
<keyword evidence="2" id="KW-1185">Reference proteome</keyword>